<evidence type="ECO:0000256" key="4">
    <source>
        <dbReference type="ARBA" id="ARBA00022989"/>
    </source>
</evidence>
<evidence type="ECO:0000313" key="8">
    <source>
        <dbReference type="EMBL" id="MFA9477351.1"/>
    </source>
</evidence>
<feature type="transmembrane region" description="Helical" evidence="7">
    <location>
        <begin position="33"/>
        <end position="50"/>
    </location>
</feature>
<feature type="transmembrane region" description="Helical" evidence="7">
    <location>
        <begin position="264"/>
        <end position="287"/>
    </location>
</feature>
<sequence>MTLASTKPSPTVSVSASPAAPEASRPRRVGFSLLLRLAISVGLLAILLSQVDLTGIFAVASGARFDLLAVLLAMFIAERCLGACRWHLLMRTQRVPVSFATTLRATLLGGFVGTFLPGGVGVEAVRVAAMTRAANLASATSSVLVDRILGSLALVGIVLVALALTPQPVPAAVPIAAWASLACLLALSLILLHPRLRRGLQWLLPGRRRGQLRRELRRFAASVRQMRRQPMTLAYVGGLSVLFQLLRVGIAPVAALALGLHIPLGLLLIYVPIIMFIMMMPISIAGLGVREAAFVYFFGLQYVTPEQALALSLLIGLFTLIVQLPGAVVCITGVRPRNAICPPTWQAEPTTTQEQN</sequence>
<reference evidence="8 9" key="1">
    <citation type="submission" date="2024-08" db="EMBL/GenBank/DDBJ databases">
        <title>Whole-genome sequencing of halo(alkali)philic microorganisms from hypersaline lakes.</title>
        <authorList>
            <person name="Sorokin D.Y."/>
            <person name="Merkel A.Y."/>
            <person name="Messina E."/>
            <person name="Yakimov M."/>
        </authorList>
    </citation>
    <scope>NUCLEOTIDE SEQUENCE [LARGE SCALE GENOMIC DNA]</scope>
    <source>
        <strain evidence="8 9">AB-hyl4</strain>
    </source>
</reference>
<keyword evidence="5 7" id="KW-0472">Membrane</keyword>
<feature type="transmembrane region" description="Helical" evidence="7">
    <location>
        <begin position="148"/>
        <end position="165"/>
    </location>
</feature>
<dbReference type="EMBL" id="JBGUBD010000002">
    <property type="protein sequence ID" value="MFA9477351.1"/>
    <property type="molecule type" value="Genomic_DNA"/>
</dbReference>
<accession>A0ABV4U1D1</accession>
<dbReference type="NCBIfam" id="TIGR00374">
    <property type="entry name" value="flippase-like domain"/>
    <property type="match status" value="1"/>
</dbReference>
<comment type="caution">
    <text evidence="8">The sequence shown here is derived from an EMBL/GenBank/DDBJ whole genome shotgun (WGS) entry which is preliminary data.</text>
</comment>
<evidence type="ECO:0000256" key="2">
    <source>
        <dbReference type="ARBA" id="ARBA00022475"/>
    </source>
</evidence>
<feature type="transmembrane region" description="Helical" evidence="7">
    <location>
        <begin position="233"/>
        <end position="258"/>
    </location>
</feature>
<evidence type="ECO:0000256" key="5">
    <source>
        <dbReference type="ARBA" id="ARBA00023136"/>
    </source>
</evidence>
<dbReference type="PANTHER" id="PTHR40277">
    <property type="entry name" value="BLL5419 PROTEIN"/>
    <property type="match status" value="1"/>
</dbReference>
<feature type="transmembrane region" description="Helical" evidence="7">
    <location>
        <begin position="308"/>
        <end position="334"/>
    </location>
</feature>
<comment type="subcellular location">
    <subcellularLocation>
        <location evidence="1">Cell membrane</location>
        <topology evidence="1">Multi-pass membrane protein</topology>
    </subcellularLocation>
</comment>
<organism evidence="8 9">
    <name type="scientific">Natronomicrosphaera hydrolytica</name>
    <dbReference type="NCBI Taxonomy" id="3242702"/>
    <lineage>
        <taxon>Bacteria</taxon>
        <taxon>Pseudomonadati</taxon>
        <taxon>Planctomycetota</taxon>
        <taxon>Phycisphaerae</taxon>
        <taxon>Phycisphaerales</taxon>
        <taxon>Phycisphaeraceae</taxon>
        <taxon>Natronomicrosphaera</taxon>
    </lineage>
</organism>
<dbReference type="Pfam" id="PF03706">
    <property type="entry name" value="LPG_synthase_TM"/>
    <property type="match status" value="1"/>
</dbReference>
<dbReference type="InterPro" id="IPR022791">
    <property type="entry name" value="L-PG_synthase/AglD"/>
</dbReference>
<proteinExistence type="predicted"/>
<protein>
    <submittedName>
        <fullName evidence="8">Lysylphosphatidylglycerol synthase transmembrane domain-containing protein</fullName>
    </submittedName>
</protein>
<dbReference type="RefSeq" id="WP_425344276.1">
    <property type="nucleotide sequence ID" value="NZ_JBGUBD010000002.1"/>
</dbReference>
<dbReference type="Proteomes" id="UP001575105">
    <property type="component" value="Unassembled WGS sequence"/>
</dbReference>
<feature type="transmembrane region" description="Helical" evidence="7">
    <location>
        <begin position="171"/>
        <end position="192"/>
    </location>
</feature>
<name>A0ABV4U1D1_9BACT</name>
<keyword evidence="2" id="KW-1003">Cell membrane</keyword>
<keyword evidence="4 7" id="KW-1133">Transmembrane helix</keyword>
<keyword evidence="3 7" id="KW-0812">Transmembrane</keyword>
<keyword evidence="9" id="KW-1185">Reference proteome</keyword>
<evidence type="ECO:0000256" key="6">
    <source>
        <dbReference type="SAM" id="MobiDB-lite"/>
    </source>
</evidence>
<dbReference type="PANTHER" id="PTHR40277:SF1">
    <property type="entry name" value="BLL5419 PROTEIN"/>
    <property type="match status" value="1"/>
</dbReference>
<evidence type="ECO:0000313" key="9">
    <source>
        <dbReference type="Proteomes" id="UP001575105"/>
    </source>
</evidence>
<feature type="region of interest" description="Disordered" evidence="6">
    <location>
        <begin position="1"/>
        <end position="23"/>
    </location>
</feature>
<evidence type="ECO:0000256" key="3">
    <source>
        <dbReference type="ARBA" id="ARBA00022692"/>
    </source>
</evidence>
<evidence type="ECO:0000256" key="1">
    <source>
        <dbReference type="ARBA" id="ARBA00004651"/>
    </source>
</evidence>
<evidence type="ECO:0000256" key="7">
    <source>
        <dbReference type="SAM" id="Phobius"/>
    </source>
</evidence>
<gene>
    <name evidence="8" type="ORF">ACERK3_03470</name>
</gene>